<feature type="coiled-coil region" evidence="1">
    <location>
        <begin position="239"/>
        <end position="288"/>
    </location>
</feature>
<name>A0AAD1U6V1_EUPCR</name>
<evidence type="ECO:0000256" key="2">
    <source>
        <dbReference type="SAM" id="MobiDB-lite"/>
    </source>
</evidence>
<proteinExistence type="predicted"/>
<protein>
    <submittedName>
        <fullName evidence="3">Uncharacterized protein</fullName>
    </submittedName>
</protein>
<dbReference type="EMBL" id="CAMPGE010003624">
    <property type="protein sequence ID" value="CAI2362465.1"/>
    <property type="molecule type" value="Genomic_DNA"/>
</dbReference>
<organism evidence="3 4">
    <name type="scientific">Euplotes crassus</name>
    <dbReference type="NCBI Taxonomy" id="5936"/>
    <lineage>
        <taxon>Eukaryota</taxon>
        <taxon>Sar</taxon>
        <taxon>Alveolata</taxon>
        <taxon>Ciliophora</taxon>
        <taxon>Intramacronucleata</taxon>
        <taxon>Spirotrichea</taxon>
        <taxon>Hypotrichia</taxon>
        <taxon>Euplotida</taxon>
        <taxon>Euplotidae</taxon>
        <taxon>Moneuplotes</taxon>
    </lineage>
</organism>
<dbReference type="AlphaFoldDB" id="A0AAD1U6V1"/>
<keyword evidence="1" id="KW-0175">Coiled coil</keyword>
<accession>A0AAD1U6V1</accession>
<feature type="region of interest" description="Disordered" evidence="2">
    <location>
        <begin position="393"/>
        <end position="425"/>
    </location>
</feature>
<reference evidence="3" key="1">
    <citation type="submission" date="2023-07" db="EMBL/GenBank/DDBJ databases">
        <authorList>
            <consortium name="AG Swart"/>
            <person name="Singh M."/>
            <person name="Singh A."/>
            <person name="Seah K."/>
            <person name="Emmerich C."/>
        </authorList>
    </citation>
    <scope>NUCLEOTIDE SEQUENCE</scope>
    <source>
        <strain evidence="3">DP1</strain>
    </source>
</reference>
<evidence type="ECO:0000313" key="3">
    <source>
        <dbReference type="EMBL" id="CAI2362465.1"/>
    </source>
</evidence>
<comment type="caution">
    <text evidence="3">The sequence shown here is derived from an EMBL/GenBank/DDBJ whole genome shotgun (WGS) entry which is preliminary data.</text>
</comment>
<sequence length="556" mass="64688">MEYEETVDHMLQSFKDTQGLKRILGEKLNFDKFRDTQKLSAQNSARGNQFKVSCLDLADNPLEKNILTPTITTSYINTFRDTTASKANAEETQKLLAEIREGEYGPISKIRQEIRECMLGDSKENISESKLNIYSQITNDEIDSLVRHQEDIYEKSSYTIGCLKGKFTENMLKAKKQSEDFNAHQKLYKVDITAKESELDRNLDKIQEFNNKRLVKNKKMAKSHTKDLQEMTEFFEAKLESIKKENNRSKNTLQELVISKDAELARVNQEIDRVRKEKDKQLEKLKSKIVVKAQLQEIKSKNKYSRLDIDQIYQKNTEIRRQNNLLSSKVKQLKSHLSQTKQVNFAMELGIEKLSVVAYGKKRPSRNKSKKLMKSKSKATIKPTRQFTLKLAKKSSKKSRDFSRVKISLNKSRPKRSRSKTKSVCKNTRPIYEKLRLQNKKSEQPYYQSETLQQNVLANTRQIEHRNSFSSDLDYSGESLFSKSKRSHAKRSKIQLLKTGCLELDTSMSESKDDWIQCPTIEEDYISSYGPKIKRKIDLGLKKKMTRFDSQPVFDL</sequence>
<dbReference type="Proteomes" id="UP001295684">
    <property type="component" value="Unassembled WGS sequence"/>
</dbReference>
<feature type="compositionally biased region" description="Basic residues" evidence="2">
    <location>
        <begin position="412"/>
        <end position="423"/>
    </location>
</feature>
<evidence type="ECO:0000256" key="1">
    <source>
        <dbReference type="SAM" id="Coils"/>
    </source>
</evidence>
<keyword evidence="4" id="KW-1185">Reference proteome</keyword>
<gene>
    <name evidence="3" type="ORF">ECRASSUSDP1_LOCUS3788</name>
</gene>
<evidence type="ECO:0000313" key="4">
    <source>
        <dbReference type="Proteomes" id="UP001295684"/>
    </source>
</evidence>